<protein>
    <recommendedName>
        <fullName evidence="3">Prophage minor tail protein Z (GPZ)</fullName>
    </recommendedName>
</protein>
<name>A0ABS0S9P7_9HYPH</name>
<accession>A0ABS0S9P7</accession>
<comment type="caution">
    <text evidence="1">The sequence shown here is derived from an EMBL/GenBank/DDBJ whole genome shotgun (WGS) entry which is preliminary data.</text>
</comment>
<dbReference type="Proteomes" id="UP000601789">
    <property type="component" value="Unassembled WGS sequence"/>
</dbReference>
<gene>
    <name evidence="1" type="ORF">IOD40_04975</name>
</gene>
<proteinExistence type="predicted"/>
<evidence type="ECO:0000313" key="1">
    <source>
        <dbReference type="EMBL" id="MBI1620016.1"/>
    </source>
</evidence>
<organism evidence="1 2">
    <name type="scientific">Aquamicrobium zhengzhouense</name>
    <dbReference type="NCBI Taxonomy" id="2781738"/>
    <lineage>
        <taxon>Bacteria</taxon>
        <taxon>Pseudomonadati</taxon>
        <taxon>Pseudomonadota</taxon>
        <taxon>Alphaproteobacteria</taxon>
        <taxon>Hyphomicrobiales</taxon>
        <taxon>Phyllobacteriaceae</taxon>
        <taxon>Aquamicrobium</taxon>
    </lineage>
</organism>
<keyword evidence="2" id="KW-1185">Reference proteome</keyword>
<evidence type="ECO:0000313" key="2">
    <source>
        <dbReference type="Proteomes" id="UP000601789"/>
    </source>
</evidence>
<dbReference type="RefSeq" id="WP_198474916.1">
    <property type="nucleotide sequence ID" value="NZ_JADGMQ010000002.1"/>
</dbReference>
<reference evidence="1 2" key="1">
    <citation type="submission" date="2020-10" db="EMBL/GenBank/DDBJ databases">
        <title>Aquamicrobium zhengzhouensis sp. nov., a exopolysaccharide producing bacterium isolated from farmland soil.</title>
        <authorList>
            <person name="Wang X."/>
        </authorList>
    </citation>
    <scope>NUCLEOTIDE SEQUENCE [LARGE SCALE GENOMIC DNA]</scope>
    <source>
        <strain evidence="2">cd-1</strain>
    </source>
</reference>
<evidence type="ECO:0008006" key="3">
    <source>
        <dbReference type="Google" id="ProtNLM"/>
    </source>
</evidence>
<sequence>MRDTFALVIEGLTHIKSLEDLPQDIIRAARIAVNDAATRGRTAMAKEVLHQVNLPRDYVSPSGKRLHVSDKATNKNLEAVVSARVRPTSLARFAQGGATRGQRNVRVEVKHGAVRQVPGEKRMDQGYSAFLIKLRAGSADLDTKNNLGLALRVPSGKKPSRAYQPKALGKNLFLLYGPSVAQLLLPVRNSRGGVAEQLTPDIQQMLSDEFWRQMEL</sequence>
<dbReference type="EMBL" id="JADGMQ010000002">
    <property type="protein sequence ID" value="MBI1620016.1"/>
    <property type="molecule type" value="Genomic_DNA"/>
</dbReference>